<dbReference type="InterPro" id="IPR002885">
    <property type="entry name" value="PPR_rpt"/>
</dbReference>
<name>A0A0E0M946_ORYPU</name>
<organism evidence="5">
    <name type="scientific">Oryza punctata</name>
    <name type="common">Red rice</name>
    <dbReference type="NCBI Taxonomy" id="4537"/>
    <lineage>
        <taxon>Eukaryota</taxon>
        <taxon>Viridiplantae</taxon>
        <taxon>Streptophyta</taxon>
        <taxon>Embryophyta</taxon>
        <taxon>Tracheophyta</taxon>
        <taxon>Spermatophyta</taxon>
        <taxon>Magnoliopsida</taxon>
        <taxon>Liliopsida</taxon>
        <taxon>Poales</taxon>
        <taxon>Poaceae</taxon>
        <taxon>BOP clade</taxon>
        <taxon>Oryzoideae</taxon>
        <taxon>Oryzeae</taxon>
        <taxon>Oryzinae</taxon>
        <taxon>Oryza</taxon>
    </lineage>
</organism>
<reference evidence="5" key="1">
    <citation type="submission" date="2015-04" db="UniProtKB">
        <authorList>
            <consortium name="EnsemblPlants"/>
        </authorList>
    </citation>
    <scope>IDENTIFICATION</scope>
</reference>
<dbReference type="SUPFAM" id="SSF48452">
    <property type="entry name" value="TPR-like"/>
    <property type="match status" value="1"/>
</dbReference>
<evidence type="ECO:0000256" key="4">
    <source>
        <dbReference type="PROSITE-ProRule" id="PRU00708"/>
    </source>
</evidence>
<dbReference type="Pfam" id="PF01535">
    <property type="entry name" value="PPR"/>
    <property type="match status" value="2"/>
</dbReference>
<dbReference type="PROSITE" id="PS51375">
    <property type="entry name" value="PPR"/>
    <property type="match status" value="1"/>
</dbReference>
<evidence type="ECO:0000256" key="3">
    <source>
        <dbReference type="ARBA" id="ARBA00022946"/>
    </source>
</evidence>
<dbReference type="GO" id="GO:0005739">
    <property type="term" value="C:mitochondrion"/>
    <property type="evidence" value="ECO:0007669"/>
    <property type="project" value="TreeGrafter"/>
</dbReference>
<dbReference type="InterPro" id="IPR011990">
    <property type="entry name" value="TPR-like_helical_dom_sf"/>
</dbReference>
<dbReference type="Gene3D" id="1.25.40.10">
    <property type="entry name" value="Tetratricopeptide repeat domain"/>
    <property type="match status" value="2"/>
</dbReference>
<dbReference type="PANTHER" id="PTHR45717:SF10">
    <property type="entry name" value="OS10G0501000 PROTEIN"/>
    <property type="match status" value="1"/>
</dbReference>
<keyword evidence="2" id="KW-0677">Repeat</keyword>
<dbReference type="Proteomes" id="UP000026962">
    <property type="component" value="Chromosome 10"/>
</dbReference>
<proteinExistence type="inferred from homology"/>
<reference evidence="5" key="2">
    <citation type="submission" date="2018-05" db="EMBL/GenBank/DDBJ databases">
        <title>OpunRS2 (Oryza punctata Reference Sequence Version 2).</title>
        <authorList>
            <person name="Zhang J."/>
            <person name="Kudrna D."/>
            <person name="Lee S."/>
            <person name="Talag J."/>
            <person name="Welchert J."/>
            <person name="Wing R.A."/>
        </authorList>
    </citation>
    <scope>NUCLEOTIDE SEQUENCE [LARGE SCALE GENOMIC DNA]</scope>
</reference>
<dbReference type="GO" id="GO:0003729">
    <property type="term" value="F:mRNA binding"/>
    <property type="evidence" value="ECO:0007669"/>
    <property type="project" value="UniProtKB-ARBA"/>
</dbReference>
<dbReference type="eggNOG" id="KOG4197">
    <property type="taxonomic scope" value="Eukaryota"/>
</dbReference>
<dbReference type="EnsemblPlants" id="OPUNC10G12640.1">
    <property type="protein sequence ID" value="OPUNC10G12640.1"/>
    <property type="gene ID" value="OPUNC10G12640"/>
</dbReference>
<sequence>MNSEVDRIWGVYRSKVKVRASAYNSMYRCRISALLKMNDIVGAEKAYEEWESKDVYYDSRLVNLLLTAYCKEGLMEKAEALVAQFFEIGRRPFASGYFTVRQAPKPVDLTEYMNTLASAYFKVHQASKAVDLTKYRNTLASGYFKVGQASKAVDLTKKALAYASSECIPDLTNVLLSLNYFTEQKNVEAAEEMVASLLRRRLPWVPPTRNAVEEMVASCFSWVTPTRDVYHGLLKTYVNVGKPVSDLLDRMKKDGMEADEETEKILAGEVH</sequence>
<dbReference type="HOGENOM" id="CLU_089786_0_0_1"/>
<accession>A0A0E0M946</accession>
<keyword evidence="3" id="KW-0809">Transit peptide</keyword>
<evidence type="ECO:0000256" key="2">
    <source>
        <dbReference type="ARBA" id="ARBA00022737"/>
    </source>
</evidence>
<dbReference type="Gramene" id="OPUNC10G12640.1">
    <property type="protein sequence ID" value="OPUNC10G12640.1"/>
    <property type="gene ID" value="OPUNC10G12640"/>
</dbReference>
<evidence type="ECO:0008006" key="7">
    <source>
        <dbReference type="Google" id="ProtNLM"/>
    </source>
</evidence>
<evidence type="ECO:0000313" key="5">
    <source>
        <dbReference type="EnsemblPlants" id="OPUNC10G12640.1"/>
    </source>
</evidence>
<keyword evidence="6" id="KW-1185">Reference proteome</keyword>
<dbReference type="AlphaFoldDB" id="A0A0E0M946"/>
<evidence type="ECO:0000256" key="1">
    <source>
        <dbReference type="ARBA" id="ARBA00007626"/>
    </source>
</evidence>
<protein>
    <recommendedName>
        <fullName evidence="7">Pentacotripeptide-repeat region of PRORP domain-containing protein</fullName>
    </recommendedName>
</protein>
<comment type="similarity">
    <text evidence="1">Belongs to the PPR family. P subfamily.</text>
</comment>
<dbReference type="PANTHER" id="PTHR45717">
    <property type="entry name" value="OS12G0527900 PROTEIN"/>
    <property type="match status" value="1"/>
</dbReference>
<feature type="repeat" description="PPR" evidence="4">
    <location>
        <begin position="58"/>
        <end position="92"/>
    </location>
</feature>
<evidence type="ECO:0000313" key="6">
    <source>
        <dbReference type="Proteomes" id="UP000026962"/>
    </source>
</evidence>
<dbReference type="STRING" id="4537.A0A0E0M946"/>